<dbReference type="EMBL" id="QQSY01000006">
    <property type="protein sequence ID" value="RDI97285.1"/>
    <property type="molecule type" value="Genomic_DNA"/>
</dbReference>
<dbReference type="InterPro" id="IPR010852">
    <property type="entry name" value="ABATE"/>
</dbReference>
<sequence>MRFLGDDLALNFINTAYGVGKGARECLRTDADVLNWLGRAELPAQASGIKRGELVRQALELRQIALELVEKRATGKAGNPQGLNRLLEAGSRYSQLVWPRSGPPALATHERLGGVEGLLLPVAQAVADLLSGTDFRYVRRCEGPECTLWFLDRTKAHSRRWCSPALCGNRAKVAAFRDRSRTA</sequence>
<gene>
    <name evidence="2" type="ORF">DVT68_17425</name>
</gene>
<evidence type="ECO:0000259" key="1">
    <source>
        <dbReference type="Pfam" id="PF11706"/>
    </source>
</evidence>
<dbReference type="OrthoDB" id="9808437at2"/>
<dbReference type="Pfam" id="PF07336">
    <property type="entry name" value="ABATE"/>
    <property type="match status" value="1"/>
</dbReference>
<dbReference type="InterPro" id="IPR023286">
    <property type="entry name" value="ABATE_dom_sf"/>
</dbReference>
<organism evidence="2 3">
    <name type="scientific">Dyella solisilvae</name>
    <dbReference type="NCBI Taxonomy" id="1920168"/>
    <lineage>
        <taxon>Bacteria</taxon>
        <taxon>Pseudomonadati</taxon>
        <taxon>Pseudomonadota</taxon>
        <taxon>Gammaproteobacteria</taxon>
        <taxon>Lysobacterales</taxon>
        <taxon>Rhodanobacteraceae</taxon>
        <taxon>Dyella</taxon>
    </lineage>
</organism>
<dbReference type="Proteomes" id="UP000254711">
    <property type="component" value="Unassembled WGS sequence"/>
</dbReference>
<dbReference type="AlphaFoldDB" id="A0A370K3Q2"/>
<keyword evidence="3" id="KW-1185">Reference proteome</keyword>
<protein>
    <recommendedName>
        <fullName evidence="1">Zinc finger CGNR domain-containing protein</fullName>
    </recommendedName>
</protein>
<dbReference type="PANTHER" id="PTHR35525">
    <property type="entry name" value="BLL6575 PROTEIN"/>
    <property type="match status" value="1"/>
</dbReference>
<dbReference type="PANTHER" id="PTHR35525:SF3">
    <property type="entry name" value="BLL6575 PROTEIN"/>
    <property type="match status" value="1"/>
</dbReference>
<proteinExistence type="predicted"/>
<reference evidence="2 3" key="1">
    <citation type="submission" date="2018-07" db="EMBL/GenBank/DDBJ databases">
        <title>Dyella solisilvae sp. nov., isolated from the pine and broad-leaved mixed forest soil.</title>
        <authorList>
            <person name="Gao Z."/>
            <person name="Qiu L."/>
        </authorList>
    </citation>
    <scope>NUCLEOTIDE SEQUENCE [LARGE SCALE GENOMIC DNA]</scope>
    <source>
        <strain evidence="2 3">DHG54</strain>
    </source>
</reference>
<evidence type="ECO:0000313" key="3">
    <source>
        <dbReference type="Proteomes" id="UP000254711"/>
    </source>
</evidence>
<name>A0A370K3Q2_9GAMM</name>
<comment type="caution">
    <text evidence="2">The sequence shown here is derived from an EMBL/GenBank/DDBJ whole genome shotgun (WGS) entry which is preliminary data.</text>
</comment>
<dbReference type="Gene3D" id="1.10.3300.10">
    <property type="entry name" value="Jann2411-like domain"/>
    <property type="match status" value="1"/>
</dbReference>
<dbReference type="SUPFAM" id="SSF160904">
    <property type="entry name" value="Jann2411-like"/>
    <property type="match status" value="1"/>
</dbReference>
<accession>A0A370K3Q2</accession>
<dbReference type="InterPro" id="IPR021005">
    <property type="entry name" value="Znf_CGNR"/>
</dbReference>
<feature type="domain" description="Zinc finger CGNR" evidence="1">
    <location>
        <begin position="138"/>
        <end position="179"/>
    </location>
</feature>
<dbReference type="Pfam" id="PF11706">
    <property type="entry name" value="zf-CGNR"/>
    <property type="match status" value="1"/>
</dbReference>
<evidence type="ECO:0000313" key="2">
    <source>
        <dbReference type="EMBL" id="RDI97285.1"/>
    </source>
</evidence>